<dbReference type="Proteomes" id="UP000380867">
    <property type="component" value="Unassembled WGS sequence"/>
</dbReference>
<dbReference type="InterPro" id="IPR000182">
    <property type="entry name" value="GNAT_dom"/>
</dbReference>
<protein>
    <submittedName>
        <fullName evidence="4">GNAT family N-acetyltransferase</fullName>
    </submittedName>
</protein>
<evidence type="ECO:0000313" key="5">
    <source>
        <dbReference type="Proteomes" id="UP000380867"/>
    </source>
</evidence>
<reference evidence="4" key="1">
    <citation type="submission" date="2019-09" db="EMBL/GenBank/DDBJ databases">
        <authorList>
            <person name="Li J."/>
        </authorList>
    </citation>
    <scope>NUCLEOTIDE SEQUENCE [LARGE SCALE GENOMIC DNA]</scope>
    <source>
        <strain evidence="4">JCM 14732</strain>
    </source>
</reference>
<evidence type="ECO:0000259" key="3">
    <source>
        <dbReference type="PROSITE" id="PS51186"/>
    </source>
</evidence>
<organism evidence="4 5">
    <name type="scientific">Aeromicrobium ginsengisoli</name>
    <dbReference type="NCBI Taxonomy" id="363867"/>
    <lineage>
        <taxon>Bacteria</taxon>
        <taxon>Bacillati</taxon>
        <taxon>Actinomycetota</taxon>
        <taxon>Actinomycetes</taxon>
        <taxon>Propionibacteriales</taxon>
        <taxon>Nocardioidaceae</taxon>
        <taxon>Aeromicrobium</taxon>
    </lineage>
</organism>
<dbReference type="PANTHER" id="PTHR43877:SF2">
    <property type="entry name" value="AMINOALKYLPHOSPHONATE N-ACETYLTRANSFERASE-RELATED"/>
    <property type="match status" value="1"/>
</dbReference>
<dbReference type="Gene3D" id="3.40.630.30">
    <property type="match status" value="1"/>
</dbReference>
<dbReference type="PANTHER" id="PTHR43877">
    <property type="entry name" value="AMINOALKYLPHOSPHONATE N-ACETYLTRANSFERASE-RELATED-RELATED"/>
    <property type="match status" value="1"/>
</dbReference>
<keyword evidence="1" id="KW-0808">Transferase</keyword>
<evidence type="ECO:0000256" key="2">
    <source>
        <dbReference type="ARBA" id="ARBA00023315"/>
    </source>
</evidence>
<dbReference type="EMBL" id="SDPQ02000001">
    <property type="protein sequence ID" value="KAA1400432.1"/>
    <property type="molecule type" value="Genomic_DNA"/>
</dbReference>
<feature type="domain" description="N-acetyltransferase" evidence="3">
    <location>
        <begin position="1"/>
        <end position="153"/>
    </location>
</feature>
<gene>
    <name evidence="4" type="ORF">ESP70_001395</name>
</gene>
<evidence type="ECO:0000313" key="4">
    <source>
        <dbReference type="EMBL" id="KAA1400432.1"/>
    </source>
</evidence>
<evidence type="ECO:0000256" key="1">
    <source>
        <dbReference type="ARBA" id="ARBA00022679"/>
    </source>
</evidence>
<dbReference type="InterPro" id="IPR016181">
    <property type="entry name" value="Acyl_CoA_acyltransferase"/>
</dbReference>
<accession>A0A5M4FKG4</accession>
<proteinExistence type="predicted"/>
<dbReference type="Pfam" id="PF00583">
    <property type="entry name" value="Acetyltransf_1"/>
    <property type="match status" value="1"/>
</dbReference>
<keyword evidence="2" id="KW-0012">Acyltransferase</keyword>
<dbReference type="OrthoDB" id="70840at2"/>
<name>A0A5M4FKG4_9ACTN</name>
<keyword evidence="5" id="KW-1185">Reference proteome</keyword>
<dbReference type="AlphaFoldDB" id="A0A5M4FKG4"/>
<dbReference type="GO" id="GO:0016747">
    <property type="term" value="F:acyltransferase activity, transferring groups other than amino-acyl groups"/>
    <property type="evidence" value="ECO:0007669"/>
    <property type="project" value="InterPro"/>
</dbReference>
<dbReference type="PROSITE" id="PS51186">
    <property type="entry name" value="GNAT"/>
    <property type="match status" value="1"/>
</dbReference>
<comment type="caution">
    <text evidence="4">The sequence shown here is derived from an EMBL/GenBank/DDBJ whole genome shotgun (WGS) entry which is preliminary data.</text>
</comment>
<dbReference type="InterPro" id="IPR050832">
    <property type="entry name" value="Bact_Acetyltransf"/>
</dbReference>
<sequence>MRAATYDSADAQLLTAEVQAEYVRRYGGEGDTAPVDTSEFDGPHGRFFMVYVDDAPAAMGGWRRHEPLAEWDDAEIKRMYVRPAFQRRGLARLILAELERTAVETGVTRLILETGLEQPEAIAMYRSAGYRDIPAFGYYAEAELSVHLGKVLI</sequence>
<dbReference type="CDD" id="cd04301">
    <property type="entry name" value="NAT_SF"/>
    <property type="match status" value="1"/>
</dbReference>
<dbReference type="SUPFAM" id="SSF55729">
    <property type="entry name" value="Acyl-CoA N-acyltransferases (Nat)"/>
    <property type="match status" value="1"/>
</dbReference>